<feature type="compositionally biased region" description="Polar residues" evidence="1">
    <location>
        <begin position="43"/>
        <end position="71"/>
    </location>
</feature>
<dbReference type="Proteomes" id="UP000681720">
    <property type="component" value="Unassembled WGS sequence"/>
</dbReference>
<feature type="non-terminal residue" evidence="2">
    <location>
        <position position="134"/>
    </location>
</feature>
<dbReference type="EMBL" id="CAJOBJ010386502">
    <property type="protein sequence ID" value="CAF5229157.1"/>
    <property type="molecule type" value="Genomic_DNA"/>
</dbReference>
<comment type="caution">
    <text evidence="2">The sequence shown here is derived from an EMBL/GenBank/DDBJ whole genome shotgun (WGS) entry which is preliminary data.</text>
</comment>
<proteinExistence type="predicted"/>
<gene>
    <name evidence="2" type="ORF">GIL414_LOCUS88534</name>
</gene>
<dbReference type="AlphaFoldDB" id="A0A8S3K983"/>
<name>A0A8S3K983_9BILA</name>
<organism evidence="2 3">
    <name type="scientific">Rotaria magnacalcarata</name>
    <dbReference type="NCBI Taxonomy" id="392030"/>
    <lineage>
        <taxon>Eukaryota</taxon>
        <taxon>Metazoa</taxon>
        <taxon>Spiralia</taxon>
        <taxon>Gnathifera</taxon>
        <taxon>Rotifera</taxon>
        <taxon>Eurotatoria</taxon>
        <taxon>Bdelloidea</taxon>
        <taxon>Philodinida</taxon>
        <taxon>Philodinidae</taxon>
        <taxon>Rotaria</taxon>
    </lineage>
</organism>
<accession>A0A8S3K983</accession>
<evidence type="ECO:0000256" key="1">
    <source>
        <dbReference type="SAM" id="MobiDB-lite"/>
    </source>
</evidence>
<reference evidence="2" key="1">
    <citation type="submission" date="2021-02" db="EMBL/GenBank/DDBJ databases">
        <authorList>
            <person name="Nowell W R."/>
        </authorList>
    </citation>
    <scope>NUCLEOTIDE SEQUENCE</scope>
</reference>
<protein>
    <submittedName>
        <fullName evidence="2">Uncharacterized protein</fullName>
    </submittedName>
</protein>
<feature type="region of interest" description="Disordered" evidence="1">
    <location>
        <begin position="43"/>
        <end position="72"/>
    </location>
</feature>
<evidence type="ECO:0000313" key="2">
    <source>
        <dbReference type="EMBL" id="CAF5229157.1"/>
    </source>
</evidence>
<evidence type="ECO:0000313" key="3">
    <source>
        <dbReference type="Proteomes" id="UP000681720"/>
    </source>
</evidence>
<sequence length="134" mass="14802">QSNNTNPINPFLNAIQPNQTDSQVSPIDFLFDINVDQNTILSTDTDNSSRNPFQIPLSNDLNRSNETSTEIEQGHDLTEVLLLSQQTKSSNSTEAYAKTTHVALPSLIPAQTNTSVTSNSTFDNQFLDWLTTSN</sequence>
<feature type="non-terminal residue" evidence="2">
    <location>
        <position position="1"/>
    </location>
</feature>